<dbReference type="SUPFAM" id="SSF52540">
    <property type="entry name" value="P-loop containing nucleoside triphosphate hydrolases"/>
    <property type="match status" value="1"/>
</dbReference>
<feature type="compositionally biased region" description="Polar residues" evidence="1">
    <location>
        <begin position="108"/>
        <end position="129"/>
    </location>
</feature>
<reference evidence="3" key="1">
    <citation type="submission" date="2023-08" db="EMBL/GenBank/DDBJ databases">
        <title>Black Yeasts Isolated from many extreme environments.</title>
        <authorList>
            <person name="Coleine C."/>
            <person name="Stajich J.E."/>
            <person name="Selbmann L."/>
        </authorList>
    </citation>
    <scope>NUCLEOTIDE SEQUENCE</scope>
    <source>
        <strain evidence="3">CCFEE 5401</strain>
    </source>
</reference>
<evidence type="ECO:0000313" key="4">
    <source>
        <dbReference type="Proteomes" id="UP001310890"/>
    </source>
</evidence>
<dbReference type="PANTHER" id="PTHR35391">
    <property type="entry name" value="C2H2-TYPE DOMAIN-CONTAINING PROTEIN-RELATED"/>
    <property type="match status" value="1"/>
</dbReference>
<evidence type="ECO:0000256" key="1">
    <source>
        <dbReference type="SAM" id="MobiDB-lite"/>
    </source>
</evidence>
<dbReference type="Gene3D" id="1.25.40.10">
    <property type="entry name" value="Tetratricopeptide repeat domain"/>
    <property type="match status" value="1"/>
</dbReference>
<dbReference type="EMBL" id="JAVRRL010000111">
    <property type="protein sequence ID" value="KAK5107684.1"/>
    <property type="molecule type" value="Genomic_DNA"/>
</dbReference>
<dbReference type="PRINTS" id="PR00364">
    <property type="entry name" value="DISEASERSIST"/>
</dbReference>
<dbReference type="SUPFAM" id="SSF48452">
    <property type="entry name" value="TPR-like"/>
    <property type="match status" value="2"/>
</dbReference>
<name>A0AAN7T8W0_9PEZI</name>
<dbReference type="InterPro" id="IPR027417">
    <property type="entry name" value="P-loop_NTPase"/>
</dbReference>
<dbReference type="Proteomes" id="UP001310890">
    <property type="component" value="Unassembled WGS sequence"/>
</dbReference>
<sequence>MTVLTLSAEAKLVLDHFSQVVDFITLVGDSTNDTCEETLTALRDQQGRFKIFASNSGLFATDHASLDWRLRESEDALHLTRQLLRSTQWFLSRVKSSWMVSGPDNNAALESTTSDTGGESISTSVESFDTSEVTSAIPSGNDIIPLTDTMGSPLTGVEMTIDRLYRLSWLIRASTTASQNAKAARFSMGVDEYGMDTESIFRDYCSAVVRSRLPDTDPDLVTKIAVAITARRKRFLYRKQHQYKLARDDNDGHLVEEGATLSQVPVSSKSRTTIDTGYGTKVSTGSSKAKPGRRTLPSTTSASAFSHNQFRTHAVLAAPSVVSTALYNPQSSIAGFQPPRPPKVSRAAKEFGCPYCYNVLPSKTARLPYWKQHFLQDLDPFVCLDTDCKDSQLGFNDTTTWIQHMQQMHAVQWSCNVAGHGPKLFDSEAKYSEHMRAVHAKAFPEAQLPMLARRAKVPAVALAVCSFCPFRPAREPDPGKQSHELVEHVAGHLITLAMISLLADDEGSETGSDVAIESSNAEAHNIRDDLGDLPVLTFEKELADLSVDESRTMSQQEGPDILTLEWGFIENTRGYMGHDRDPVLQTFLRNLYLESSRSLSTKGPLLPFSSVPFARNKRFSGREEELGRIEQALLPTPEMGGSDLLPLLSNPKTFVIYGAGGMGKTQLAAEFVHRNVGSFDAILWAHADDTAKLAQDFNKIACKLGVISEDSVDARDFTYTRELVKRWLVEPRKDVNNADSPLSSWLLVFDSVTDSDMLNAFWPYGGPGSILITSRSAFGWSRGLALRPFSADEALEYLLTYTERSDTTQHRLEIAKVSQKLGGLPLALTQMGGMIIKAAMSFADFAQAYNERERLHDLLHTMPPPGVEGIQYEHSVASVFALENIRHGTALLNVCSMFDPDGINERLFTETFGKAVLSGLPTNIAEYQLAKTELLGSSILTTEKGSGKFFVHRLVQDVARMRMNSPQLRETFIACVYLITELWPFESFGWRHGVERWAICEDLSPHVARLREIADQYQLFPDAIDDTGDFAFARLLTDAGWYYHERSSSVNAEWFNDLAHQICSTWLQRELDKHHPGRGLWWENKLNRILNEMTHNRGCMHLELNHPGPALKHLTDFHAAMQKEFSSSPGLETSDMRMGIAWNELGNAYMLNRNWQKGEECFRSSIATMRKLINFRSLDISLPLVNLGLAYWLQARFTEAKEVLLQGLADRDQVIGAEDRQSFFRGRYLHALGNVVGSLGDQDQSLDYHRKALLHYKNTLGNGHHRTADLFTKIGEHYLRLGLHDNALALLGHALQAYNSQTSGDRQDAYMPEKSRAMYFQFRALESMNRADEATEAMEHAAETISRAEEGWPVDDPSTLRAKDIDRLVAFWSK</sequence>
<dbReference type="InterPro" id="IPR019734">
    <property type="entry name" value="TPR_rpt"/>
</dbReference>
<dbReference type="InterPro" id="IPR011990">
    <property type="entry name" value="TPR-like_helical_dom_sf"/>
</dbReference>
<proteinExistence type="predicted"/>
<dbReference type="Pfam" id="PF25000">
    <property type="entry name" value="DUF7779"/>
    <property type="match status" value="1"/>
</dbReference>
<evidence type="ECO:0000259" key="2">
    <source>
        <dbReference type="Pfam" id="PF25000"/>
    </source>
</evidence>
<dbReference type="InterPro" id="IPR056681">
    <property type="entry name" value="DUF7779"/>
</dbReference>
<protein>
    <recommendedName>
        <fullName evidence="2">DUF7779 domain-containing protein</fullName>
    </recommendedName>
</protein>
<dbReference type="SMART" id="SM00028">
    <property type="entry name" value="TPR"/>
    <property type="match status" value="4"/>
</dbReference>
<comment type="caution">
    <text evidence="3">The sequence shown here is derived from an EMBL/GenBank/DDBJ whole genome shotgun (WGS) entry which is preliminary data.</text>
</comment>
<dbReference type="Pfam" id="PF13424">
    <property type="entry name" value="TPR_12"/>
    <property type="match status" value="1"/>
</dbReference>
<dbReference type="GO" id="GO:0043531">
    <property type="term" value="F:ADP binding"/>
    <property type="evidence" value="ECO:0007669"/>
    <property type="project" value="InterPro"/>
</dbReference>
<feature type="compositionally biased region" description="Polar residues" evidence="1">
    <location>
        <begin position="266"/>
        <end position="287"/>
    </location>
</feature>
<dbReference type="Gene3D" id="3.40.50.300">
    <property type="entry name" value="P-loop containing nucleotide triphosphate hydrolases"/>
    <property type="match status" value="1"/>
</dbReference>
<feature type="domain" description="DUF7779" evidence="2">
    <location>
        <begin position="886"/>
        <end position="967"/>
    </location>
</feature>
<evidence type="ECO:0000313" key="3">
    <source>
        <dbReference type="EMBL" id="KAK5107684.1"/>
    </source>
</evidence>
<dbReference type="PANTHER" id="PTHR35391:SF7">
    <property type="entry name" value="C2H2-TYPE DOMAIN-CONTAINING PROTEIN"/>
    <property type="match status" value="1"/>
</dbReference>
<feature type="region of interest" description="Disordered" evidence="1">
    <location>
        <begin position="266"/>
        <end position="303"/>
    </location>
</feature>
<gene>
    <name evidence="3" type="ORF">LTR62_000919</name>
</gene>
<accession>A0AAN7T8W0</accession>
<organism evidence="3 4">
    <name type="scientific">Meristemomyces frigidus</name>
    <dbReference type="NCBI Taxonomy" id="1508187"/>
    <lineage>
        <taxon>Eukaryota</taxon>
        <taxon>Fungi</taxon>
        <taxon>Dikarya</taxon>
        <taxon>Ascomycota</taxon>
        <taxon>Pezizomycotina</taxon>
        <taxon>Dothideomycetes</taxon>
        <taxon>Dothideomycetidae</taxon>
        <taxon>Mycosphaerellales</taxon>
        <taxon>Teratosphaeriaceae</taxon>
        <taxon>Meristemomyces</taxon>
    </lineage>
</organism>
<feature type="region of interest" description="Disordered" evidence="1">
    <location>
        <begin position="105"/>
        <end position="129"/>
    </location>
</feature>